<dbReference type="Proteomes" id="UP000319499">
    <property type="component" value="Unassembled WGS sequence"/>
</dbReference>
<name>A0A563DIX1_9FLAO</name>
<dbReference type="EMBL" id="SELH01000013">
    <property type="protein sequence ID" value="TWP29813.1"/>
    <property type="molecule type" value="Genomic_DNA"/>
</dbReference>
<gene>
    <name evidence="2" type="ORF">ETU09_02210</name>
</gene>
<keyword evidence="1" id="KW-0175">Coiled coil</keyword>
<dbReference type="OrthoDB" id="1467932at2"/>
<comment type="caution">
    <text evidence="2">The sequence shown here is derived from an EMBL/GenBank/DDBJ whole genome shotgun (WGS) entry which is preliminary data.</text>
</comment>
<reference evidence="2 3" key="1">
    <citation type="submission" date="2019-02" db="EMBL/GenBank/DDBJ databases">
        <title>Apibacter muscae sp. nov.: a novel member of the house fly microbiota.</title>
        <authorList>
            <person name="Park R."/>
        </authorList>
    </citation>
    <scope>NUCLEOTIDE SEQUENCE [LARGE SCALE GENOMIC DNA]</scope>
    <source>
        <strain evidence="2 3">AL1</strain>
    </source>
</reference>
<organism evidence="2 3">
    <name type="scientific">Apibacter muscae</name>
    <dbReference type="NCBI Taxonomy" id="2509004"/>
    <lineage>
        <taxon>Bacteria</taxon>
        <taxon>Pseudomonadati</taxon>
        <taxon>Bacteroidota</taxon>
        <taxon>Flavobacteriia</taxon>
        <taxon>Flavobacteriales</taxon>
        <taxon>Weeksellaceae</taxon>
        <taxon>Apibacter</taxon>
    </lineage>
</organism>
<keyword evidence="3" id="KW-1185">Reference proteome</keyword>
<feature type="coiled-coil region" evidence="1">
    <location>
        <begin position="2"/>
        <end position="67"/>
    </location>
</feature>
<evidence type="ECO:0000256" key="1">
    <source>
        <dbReference type="SAM" id="Coils"/>
    </source>
</evidence>
<proteinExistence type="predicted"/>
<protein>
    <submittedName>
        <fullName evidence="2">Uncharacterized protein</fullName>
    </submittedName>
</protein>
<dbReference type="RefSeq" id="WP_146261503.1">
    <property type="nucleotide sequence ID" value="NZ_SELG01000029.1"/>
</dbReference>
<evidence type="ECO:0000313" key="3">
    <source>
        <dbReference type="Proteomes" id="UP000319499"/>
    </source>
</evidence>
<accession>A0A563DIX1</accession>
<sequence>MTEKLVQELNDLELKILSLKKENSELKKINKYLENSLSIKEDKFIQKEKLYKEIEEQNRRLKVVNALSGSEEYKKVMKLQMNRLIKEMDICISDLKGF</sequence>
<evidence type="ECO:0000313" key="2">
    <source>
        <dbReference type="EMBL" id="TWP29813.1"/>
    </source>
</evidence>
<dbReference type="AlphaFoldDB" id="A0A563DIX1"/>